<proteinExistence type="predicted"/>
<evidence type="ECO:0000313" key="3">
    <source>
        <dbReference type="Proteomes" id="UP000238413"/>
    </source>
</evidence>
<reference evidence="2 3" key="1">
    <citation type="submission" date="2018-02" db="EMBL/GenBank/DDBJ databases">
        <title>Complete genome sequence of Streptomyces dengpaensis, the producer of angucyclines.</title>
        <authorList>
            <person name="Yumei L."/>
        </authorList>
    </citation>
    <scope>NUCLEOTIDE SEQUENCE [LARGE SCALE GENOMIC DNA]</scope>
    <source>
        <strain evidence="2 3">XZHG99</strain>
    </source>
</reference>
<feature type="compositionally biased region" description="Basic and acidic residues" evidence="1">
    <location>
        <begin position="11"/>
        <end position="21"/>
    </location>
</feature>
<evidence type="ECO:0000256" key="1">
    <source>
        <dbReference type="SAM" id="MobiDB-lite"/>
    </source>
</evidence>
<dbReference type="Proteomes" id="UP000238413">
    <property type="component" value="Chromosome"/>
</dbReference>
<organism evidence="2 3">
    <name type="scientific">Streptomyces dengpaensis</name>
    <dbReference type="NCBI Taxonomy" id="2049881"/>
    <lineage>
        <taxon>Bacteria</taxon>
        <taxon>Bacillati</taxon>
        <taxon>Actinomycetota</taxon>
        <taxon>Actinomycetes</taxon>
        <taxon>Kitasatosporales</taxon>
        <taxon>Streptomycetaceae</taxon>
        <taxon>Streptomyces</taxon>
    </lineage>
</organism>
<sequence>MLTTFGAGTERLARSGRDERAWGTQTGRGSRGIGTEPRPAGDGPREDGGPPGQRSSVPPLASR</sequence>
<evidence type="ECO:0000313" key="2">
    <source>
        <dbReference type="EMBL" id="AVH55988.1"/>
    </source>
</evidence>
<accession>A0ABN5HZI4</accession>
<dbReference type="EMBL" id="CP026652">
    <property type="protein sequence ID" value="AVH55988.1"/>
    <property type="molecule type" value="Genomic_DNA"/>
</dbReference>
<name>A0ABN5HZI4_9ACTN</name>
<keyword evidence="3" id="KW-1185">Reference proteome</keyword>
<feature type="region of interest" description="Disordered" evidence="1">
    <location>
        <begin position="1"/>
        <end position="63"/>
    </location>
</feature>
<gene>
    <name evidence="2" type="ORF">C4B68_09625</name>
</gene>
<protein>
    <submittedName>
        <fullName evidence="2">Uncharacterized protein</fullName>
    </submittedName>
</protein>